<evidence type="ECO:0000256" key="3">
    <source>
        <dbReference type="ARBA" id="ARBA00022759"/>
    </source>
</evidence>
<dbReference type="Proteomes" id="UP000471298">
    <property type="component" value="Unassembled WGS sequence"/>
</dbReference>
<keyword evidence="2" id="KW-0540">Nuclease</keyword>
<evidence type="ECO:0000313" key="9">
    <source>
        <dbReference type="Proteomes" id="UP000471298"/>
    </source>
</evidence>
<sequence length="291" mass="33610">MKTYSMTGFSRSQRDNDQAQCIIELKSVNSRYIDLHFRLPDCIKSFEMDIRKQITQALNRGKIECSVQWITQNQTNFTVDQTAVNHIIETTQPLVNRYNLAPLSMAELLGLPNVLTRQPIDNEMIASLLMPALSEAITALMAQRQQEGTQLVQHIESRLIRIDHHIDALIENAHLASTARSELLRQKLTELMQKQANIPLDESRFEQELIYYLQKMDITEEIDRLRSHIQSTKTLLNTAEPKGRKLDFLIQEMNREANTIGAKSQHVELSTHVIELKVLLEQIREQVQNIE</sequence>
<evidence type="ECO:0000313" key="8">
    <source>
        <dbReference type="EMBL" id="MPV86473.1"/>
    </source>
</evidence>
<dbReference type="EMBL" id="WHNW01000007">
    <property type="protein sequence ID" value="MPV86473.1"/>
    <property type="molecule type" value="Genomic_DNA"/>
</dbReference>
<organism evidence="8 9">
    <name type="scientific">Ostreibacterium oceani</name>
    <dbReference type="NCBI Taxonomy" id="2654998"/>
    <lineage>
        <taxon>Bacteria</taxon>
        <taxon>Pseudomonadati</taxon>
        <taxon>Pseudomonadota</taxon>
        <taxon>Gammaproteobacteria</taxon>
        <taxon>Cardiobacteriales</taxon>
        <taxon>Ostreibacteriaceae</taxon>
        <taxon>Ostreibacterium</taxon>
    </lineage>
</organism>
<keyword evidence="4" id="KW-0378">Hydrolase</keyword>
<evidence type="ECO:0000256" key="4">
    <source>
        <dbReference type="ARBA" id="ARBA00022801"/>
    </source>
</evidence>
<proteinExistence type="inferred from homology"/>
<protein>
    <submittedName>
        <fullName evidence="8">YicC family protein</fullName>
    </submittedName>
</protein>
<dbReference type="NCBIfam" id="TIGR00255">
    <property type="entry name" value="YicC/YloC family endoribonuclease"/>
    <property type="match status" value="1"/>
</dbReference>
<evidence type="ECO:0000256" key="2">
    <source>
        <dbReference type="ARBA" id="ARBA00022722"/>
    </source>
</evidence>
<comment type="caution">
    <text evidence="8">The sequence shown here is derived from an EMBL/GenBank/DDBJ whole genome shotgun (WGS) entry which is preliminary data.</text>
</comment>
<evidence type="ECO:0000259" key="6">
    <source>
        <dbReference type="Pfam" id="PF03755"/>
    </source>
</evidence>
<dbReference type="GO" id="GO:0004521">
    <property type="term" value="F:RNA endonuclease activity"/>
    <property type="evidence" value="ECO:0007669"/>
    <property type="project" value="InterPro"/>
</dbReference>
<feature type="domain" description="Endoribonuclease YicC-like N-terminal" evidence="6">
    <location>
        <begin position="4"/>
        <end position="152"/>
    </location>
</feature>
<gene>
    <name evidence="8" type="ORF">GCU85_06980</name>
</gene>
<dbReference type="InterPro" id="IPR005229">
    <property type="entry name" value="YicC/YloC-like"/>
</dbReference>
<feature type="domain" description="Endoribonuclease YicC-like C-terminal" evidence="7">
    <location>
        <begin position="178"/>
        <end position="291"/>
    </location>
</feature>
<dbReference type="InterPro" id="IPR013551">
    <property type="entry name" value="YicC-like_C"/>
</dbReference>
<dbReference type="FunCoup" id="A0A6N7EX18">
    <property type="interactions" value="227"/>
</dbReference>
<dbReference type="PANTHER" id="PTHR30636">
    <property type="entry name" value="UPF0701 PROTEIN YICC"/>
    <property type="match status" value="1"/>
</dbReference>
<dbReference type="InParanoid" id="A0A6N7EX18"/>
<dbReference type="Pfam" id="PF03755">
    <property type="entry name" value="YicC-like_N"/>
    <property type="match status" value="1"/>
</dbReference>
<reference evidence="8 9" key="1">
    <citation type="submission" date="2019-10" db="EMBL/GenBank/DDBJ databases">
        <title>Cardiobacteriales fam. a chemoheterotrophic member of the order Cardiobacteriales, and proposal of Cardiobacteriales fam. nov.</title>
        <authorList>
            <person name="Wang C."/>
        </authorList>
    </citation>
    <scope>NUCLEOTIDE SEQUENCE [LARGE SCALE GENOMIC DNA]</scope>
    <source>
        <strain evidence="8 9">ML27</strain>
    </source>
</reference>
<evidence type="ECO:0000256" key="5">
    <source>
        <dbReference type="ARBA" id="ARBA00035648"/>
    </source>
</evidence>
<dbReference type="InterPro" id="IPR013527">
    <property type="entry name" value="YicC-like_N"/>
</dbReference>
<dbReference type="Pfam" id="PF08340">
    <property type="entry name" value="YicC-like_C"/>
    <property type="match status" value="1"/>
</dbReference>
<dbReference type="AlphaFoldDB" id="A0A6N7EX18"/>
<evidence type="ECO:0000256" key="1">
    <source>
        <dbReference type="ARBA" id="ARBA00001968"/>
    </source>
</evidence>
<keyword evidence="3" id="KW-0255">Endonuclease</keyword>
<keyword evidence="9" id="KW-1185">Reference proteome</keyword>
<dbReference type="GO" id="GO:0016787">
    <property type="term" value="F:hydrolase activity"/>
    <property type="evidence" value="ECO:0007669"/>
    <property type="project" value="UniProtKB-KW"/>
</dbReference>
<comment type="similarity">
    <text evidence="5">Belongs to the YicC/YloC family.</text>
</comment>
<dbReference type="RefSeq" id="WP_152810466.1">
    <property type="nucleotide sequence ID" value="NZ_WHNW01000007.1"/>
</dbReference>
<accession>A0A6N7EX18</accession>
<name>A0A6N7EX18_9GAMM</name>
<comment type="cofactor">
    <cofactor evidence="1">
        <name>a divalent metal cation</name>
        <dbReference type="ChEBI" id="CHEBI:60240"/>
    </cofactor>
</comment>
<dbReference type="PANTHER" id="PTHR30636:SF3">
    <property type="entry name" value="UPF0701 PROTEIN YICC"/>
    <property type="match status" value="1"/>
</dbReference>
<evidence type="ECO:0000259" key="7">
    <source>
        <dbReference type="Pfam" id="PF08340"/>
    </source>
</evidence>